<reference evidence="2 3" key="1">
    <citation type="journal article" date="2012" name="Proc. Natl. Acad. Sci. U.S.A.">
        <title>Comparative genomics of Ceriporiopsis subvermispora and Phanerochaete chrysosporium provide insight into selective ligninolysis.</title>
        <authorList>
            <person name="Fernandez-Fueyo E."/>
            <person name="Ruiz-Duenas F.J."/>
            <person name="Ferreira P."/>
            <person name="Floudas D."/>
            <person name="Hibbett D.S."/>
            <person name="Canessa P."/>
            <person name="Larrondo L.F."/>
            <person name="James T.Y."/>
            <person name="Seelenfreund D."/>
            <person name="Lobos S."/>
            <person name="Polanco R."/>
            <person name="Tello M."/>
            <person name="Honda Y."/>
            <person name="Watanabe T."/>
            <person name="Watanabe T."/>
            <person name="Ryu J.S."/>
            <person name="Kubicek C.P."/>
            <person name="Schmoll M."/>
            <person name="Gaskell J."/>
            <person name="Hammel K.E."/>
            <person name="St John F.J."/>
            <person name="Vanden Wymelenberg A."/>
            <person name="Sabat G."/>
            <person name="Splinter BonDurant S."/>
            <person name="Syed K."/>
            <person name="Yadav J.S."/>
            <person name="Doddapaneni H."/>
            <person name="Subramanian V."/>
            <person name="Lavin J.L."/>
            <person name="Oguiza J.A."/>
            <person name="Perez G."/>
            <person name="Pisabarro A.G."/>
            <person name="Ramirez L."/>
            <person name="Santoyo F."/>
            <person name="Master E."/>
            <person name="Coutinho P.M."/>
            <person name="Henrissat B."/>
            <person name="Lombard V."/>
            <person name="Magnuson J.K."/>
            <person name="Kuees U."/>
            <person name="Hori C."/>
            <person name="Igarashi K."/>
            <person name="Samejima M."/>
            <person name="Held B.W."/>
            <person name="Barry K.W."/>
            <person name="LaButti K.M."/>
            <person name="Lapidus A."/>
            <person name="Lindquist E.A."/>
            <person name="Lucas S.M."/>
            <person name="Riley R."/>
            <person name="Salamov A.A."/>
            <person name="Hoffmeister D."/>
            <person name="Schwenk D."/>
            <person name="Hadar Y."/>
            <person name="Yarden O."/>
            <person name="de Vries R.P."/>
            <person name="Wiebenga A."/>
            <person name="Stenlid J."/>
            <person name="Eastwood D."/>
            <person name="Grigoriev I.V."/>
            <person name="Berka R.M."/>
            <person name="Blanchette R.A."/>
            <person name="Kersten P."/>
            <person name="Martinez A.T."/>
            <person name="Vicuna R."/>
            <person name="Cullen D."/>
        </authorList>
    </citation>
    <scope>NUCLEOTIDE SEQUENCE [LARGE SCALE GENOMIC DNA]</scope>
    <source>
        <strain evidence="2 3">B</strain>
    </source>
</reference>
<evidence type="ECO:0000256" key="1">
    <source>
        <dbReference type="SAM" id="MobiDB-lite"/>
    </source>
</evidence>
<dbReference type="GO" id="GO:0030414">
    <property type="term" value="F:peptidase inhibitor activity"/>
    <property type="evidence" value="ECO:0007669"/>
    <property type="project" value="TreeGrafter"/>
</dbReference>
<dbReference type="EMBL" id="KB445811">
    <property type="protein sequence ID" value="EMD32339.1"/>
    <property type="molecule type" value="Genomic_DNA"/>
</dbReference>
<dbReference type="PANTHER" id="PTHR11362:SF148">
    <property type="entry name" value="CARBOXYPEPTIDASE Y INHIBITOR"/>
    <property type="match status" value="1"/>
</dbReference>
<sequence length="213" mass="23161">MSTLDPLSSVVTSLEREGIIPDVLPETFSPSVLFSINYPNGTEVMFGNELTVQDTLDEPTINFVPMNLPSAQAHSSGQSVADEVSYTLAMLDPDAPSRAEPLYKSFRHWVVTGLRSPPLTSSNTSSSAALSTRPATTPYRPPGPRPSSGIHRYIFLLFGEPPSAQGLVVPPEAPEHDVTLEERRNWDALAFAERYGLKLVGANYFLIRASASD</sequence>
<keyword evidence="3" id="KW-1185">Reference proteome</keyword>
<name>M2PA37_CERS8</name>
<evidence type="ECO:0000313" key="3">
    <source>
        <dbReference type="Proteomes" id="UP000016930"/>
    </source>
</evidence>
<dbReference type="OrthoDB" id="2506647at2759"/>
<dbReference type="SUPFAM" id="SSF49777">
    <property type="entry name" value="PEBP-like"/>
    <property type="match status" value="1"/>
</dbReference>
<protein>
    <recommendedName>
        <fullName evidence="4">PEBP-like protein</fullName>
    </recommendedName>
</protein>
<dbReference type="PANTHER" id="PTHR11362">
    <property type="entry name" value="PHOSPHATIDYLETHANOLAMINE-BINDING PROTEIN"/>
    <property type="match status" value="1"/>
</dbReference>
<evidence type="ECO:0000313" key="2">
    <source>
        <dbReference type="EMBL" id="EMD32339.1"/>
    </source>
</evidence>
<dbReference type="GO" id="GO:0046578">
    <property type="term" value="P:regulation of Ras protein signal transduction"/>
    <property type="evidence" value="ECO:0007669"/>
    <property type="project" value="TreeGrafter"/>
</dbReference>
<dbReference type="Proteomes" id="UP000016930">
    <property type="component" value="Unassembled WGS sequence"/>
</dbReference>
<dbReference type="GO" id="GO:0005543">
    <property type="term" value="F:phospholipid binding"/>
    <property type="evidence" value="ECO:0007669"/>
    <property type="project" value="TreeGrafter"/>
</dbReference>
<dbReference type="InterPro" id="IPR008914">
    <property type="entry name" value="PEBP"/>
</dbReference>
<gene>
    <name evidence="2" type="ORF">CERSUDRAFT_58547</name>
</gene>
<evidence type="ECO:0008006" key="4">
    <source>
        <dbReference type="Google" id="ProtNLM"/>
    </source>
</evidence>
<dbReference type="HOGENOM" id="CLU_043994_3_1_1"/>
<dbReference type="InterPro" id="IPR036610">
    <property type="entry name" value="PEBP-like_sf"/>
</dbReference>
<dbReference type="STRING" id="914234.M2PA37"/>
<dbReference type="Pfam" id="PF01161">
    <property type="entry name" value="PBP"/>
    <property type="match status" value="1"/>
</dbReference>
<dbReference type="Gene3D" id="3.90.280.10">
    <property type="entry name" value="PEBP-like"/>
    <property type="match status" value="1"/>
</dbReference>
<dbReference type="InterPro" id="IPR035810">
    <property type="entry name" value="PEBP_euk"/>
</dbReference>
<proteinExistence type="predicted"/>
<dbReference type="GO" id="GO:0030162">
    <property type="term" value="P:regulation of proteolysis"/>
    <property type="evidence" value="ECO:0007669"/>
    <property type="project" value="TreeGrafter"/>
</dbReference>
<feature type="region of interest" description="Disordered" evidence="1">
    <location>
        <begin position="118"/>
        <end position="146"/>
    </location>
</feature>
<organism evidence="2 3">
    <name type="scientific">Ceriporiopsis subvermispora (strain B)</name>
    <name type="common">White-rot fungus</name>
    <name type="synonym">Gelatoporia subvermispora</name>
    <dbReference type="NCBI Taxonomy" id="914234"/>
    <lineage>
        <taxon>Eukaryota</taxon>
        <taxon>Fungi</taxon>
        <taxon>Dikarya</taxon>
        <taxon>Basidiomycota</taxon>
        <taxon>Agaricomycotina</taxon>
        <taxon>Agaricomycetes</taxon>
        <taxon>Polyporales</taxon>
        <taxon>Gelatoporiaceae</taxon>
        <taxon>Gelatoporia</taxon>
    </lineage>
</organism>
<feature type="compositionally biased region" description="Low complexity" evidence="1">
    <location>
        <begin position="118"/>
        <end position="138"/>
    </location>
</feature>
<dbReference type="AlphaFoldDB" id="M2PA37"/>
<accession>M2PA37</accession>
<dbReference type="CDD" id="cd00866">
    <property type="entry name" value="PEBP_euk"/>
    <property type="match status" value="1"/>
</dbReference>